<dbReference type="Proteomes" id="UP000749559">
    <property type="component" value="Unassembled WGS sequence"/>
</dbReference>
<evidence type="ECO:0000256" key="2">
    <source>
        <dbReference type="ARBA" id="ARBA00022729"/>
    </source>
</evidence>
<dbReference type="GO" id="GO:0016787">
    <property type="term" value="F:hydrolase activity"/>
    <property type="evidence" value="ECO:0007669"/>
    <property type="project" value="UniProtKB-KW"/>
</dbReference>
<dbReference type="InterPro" id="IPR002018">
    <property type="entry name" value="CarbesteraseB"/>
</dbReference>
<dbReference type="EC" id="3.1.1.-" evidence="4"/>
<sequence length="589" mass="66387">MLGKNALLRLSLAFSVLLQVKSESPIVNLPNGQIRGTQDTLSNPHNSPYLQDRDLTYNKYLGIPYAEPPVGNLRFRPPKPLDKKWSGVRDATTHGTACMQHKTKIIPPPDKMSEDCLYLDIWSPGNNTNSEPKAVMVWIHGGGYTLIYTGLYDGAMHAVIGDVVIVMMNYRLDVFGFLSTGDGAVPGNMGLLDQQLAIRWVKDNIALFGGDPKKITLFGESSGATSVTQQAIAPSNRGLFQRVISQSGTIFTEYAFHHKDMLQAVLKTARSLNCTDVSVRKLIECLQGVDAEELLNASRPALDGIDVIWGWNPVVDGKFIIKQPRDMLRSKIRGPIREMFKNIDLMVGHNSDEGYMFLQFYGLFQHPKFDAWNPAWNNVSFLRPILDKIMRSIGAKYGEPKAEIIYETLAYMYLDFHKGAEFDGEQLARIATELITDEWFLVPALQFAKLHAGFGGRTFKYHFAYRPSSSLHPDWIKGADHDAEFPFQFGTFPVDPVDQLVAYTLISYWSNFAKTGNPNEQAASYAMLPEWPRFTKEKSQYLEISTKSSQPGDIIKPNRVHFWTKYLPKIVASAKSRKTSRQQRKANED</sequence>
<dbReference type="InterPro" id="IPR029058">
    <property type="entry name" value="AB_hydrolase_fold"/>
</dbReference>
<dbReference type="Gene3D" id="3.40.50.1820">
    <property type="entry name" value="alpha/beta hydrolase"/>
    <property type="match status" value="1"/>
</dbReference>
<dbReference type="InterPro" id="IPR019819">
    <property type="entry name" value="Carboxylesterase_B_CS"/>
</dbReference>
<keyword evidence="6" id="KW-1185">Reference proteome</keyword>
<keyword evidence="3 4" id="KW-0378">Hydrolase</keyword>
<accession>A0A8J1UC12</accession>
<dbReference type="PROSITE" id="PS00122">
    <property type="entry name" value="CARBOXYLESTERASE_B_1"/>
    <property type="match status" value="1"/>
</dbReference>
<reference evidence="5" key="1">
    <citation type="submission" date="2022-03" db="EMBL/GenBank/DDBJ databases">
        <authorList>
            <person name="Martin C."/>
        </authorList>
    </citation>
    <scope>NUCLEOTIDE SEQUENCE</scope>
</reference>
<dbReference type="Pfam" id="PF00135">
    <property type="entry name" value="COesterase"/>
    <property type="match status" value="1"/>
</dbReference>
<dbReference type="OrthoDB" id="408631at2759"/>
<dbReference type="AlphaFoldDB" id="A0A8J1UC12"/>
<comment type="similarity">
    <text evidence="1 4">Belongs to the type-B carboxylesterase/lipase family.</text>
</comment>
<dbReference type="PROSITE" id="PS00941">
    <property type="entry name" value="CARBOXYLESTERASE_B_2"/>
    <property type="match status" value="1"/>
</dbReference>
<evidence type="ECO:0000256" key="1">
    <source>
        <dbReference type="ARBA" id="ARBA00005964"/>
    </source>
</evidence>
<dbReference type="EMBL" id="CAIIXF020000004">
    <property type="protein sequence ID" value="CAH1781139.1"/>
    <property type="molecule type" value="Genomic_DNA"/>
</dbReference>
<dbReference type="InterPro" id="IPR019826">
    <property type="entry name" value="Carboxylesterase_B_AS"/>
</dbReference>
<dbReference type="SUPFAM" id="SSF53474">
    <property type="entry name" value="alpha/beta-Hydrolases"/>
    <property type="match status" value="1"/>
</dbReference>
<comment type="caution">
    <text evidence="5">The sequence shown here is derived from an EMBL/GenBank/DDBJ whole genome shotgun (WGS) entry which is preliminary data.</text>
</comment>
<dbReference type="InterPro" id="IPR051093">
    <property type="entry name" value="Neuroligin/BSAL"/>
</dbReference>
<gene>
    <name evidence="5" type="ORF">OFUS_LOCUS7748</name>
</gene>
<feature type="signal peptide" evidence="4">
    <location>
        <begin position="1"/>
        <end position="22"/>
    </location>
</feature>
<proteinExistence type="inferred from homology"/>
<evidence type="ECO:0000313" key="6">
    <source>
        <dbReference type="Proteomes" id="UP000749559"/>
    </source>
</evidence>
<evidence type="ECO:0000313" key="5">
    <source>
        <dbReference type="EMBL" id="CAH1781139.1"/>
    </source>
</evidence>
<feature type="chain" id="PRO_5042621097" description="Carboxylic ester hydrolase" evidence="4">
    <location>
        <begin position="23"/>
        <end position="589"/>
    </location>
</feature>
<dbReference type="PANTHER" id="PTHR43903">
    <property type="entry name" value="NEUROLIGIN"/>
    <property type="match status" value="1"/>
</dbReference>
<evidence type="ECO:0000256" key="4">
    <source>
        <dbReference type="RuleBase" id="RU361235"/>
    </source>
</evidence>
<organism evidence="5 6">
    <name type="scientific">Owenia fusiformis</name>
    <name type="common">Polychaete worm</name>
    <dbReference type="NCBI Taxonomy" id="6347"/>
    <lineage>
        <taxon>Eukaryota</taxon>
        <taxon>Metazoa</taxon>
        <taxon>Spiralia</taxon>
        <taxon>Lophotrochozoa</taxon>
        <taxon>Annelida</taxon>
        <taxon>Polychaeta</taxon>
        <taxon>Sedentaria</taxon>
        <taxon>Canalipalpata</taxon>
        <taxon>Sabellida</taxon>
        <taxon>Oweniida</taxon>
        <taxon>Oweniidae</taxon>
        <taxon>Owenia</taxon>
    </lineage>
</organism>
<evidence type="ECO:0000256" key="3">
    <source>
        <dbReference type="ARBA" id="ARBA00022801"/>
    </source>
</evidence>
<keyword evidence="2 4" id="KW-0732">Signal</keyword>
<protein>
    <recommendedName>
        <fullName evidence="4">Carboxylic ester hydrolase</fullName>
        <ecNumber evidence="4">3.1.1.-</ecNumber>
    </recommendedName>
</protein>
<name>A0A8J1UC12_OWEFU</name>